<dbReference type="GO" id="GO:0016020">
    <property type="term" value="C:membrane"/>
    <property type="evidence" value="ECO:0007669"/>
    <property type="project" value="UniProtKB-SubCell"/>
</dbReference>
<dbReference type="InterPro" id="IPR049453">
    <property type="entry name" value="Memb_transporter_dom"/>
</dbReference>
<gene>
    <name evidence="7" type="ORF">Y88_3416</name>
</gene>
<dbReference type="Proteomes" id="UP000004728">
    <property type="component" value="Unassembled WGS sequence"/>
</dbReference>
<name>F1Z3A1_9SPHN</name>
<accession>F1Z3A1</accession>
<dbReference type="OrthoDB" id="7581650at2"/>
<dbReference type="AlphaFoldDB" id="F1Z3A1"/>
<evidence type="ECO:0000256" key="3">
    <source>
        <dbReference type="ARBA" id="ARBA00022989"/>
    </source>
</evidence>
<evidence type="ECO:0000256" key="1">
    <source>
        <dbReference type="ARBA" id="ARBA00004141"/>
    </source>
</evidence>
<reference evidence="7 8" key="1">
    <citation type="journal article" date="2012" name="J. Bacteriol.">
        <title>Draft Genome Sequence of Novosphingobium nitrogenifigens Y88T.</title>
        <authorList>
            <person name="Strabala T.J."/>
            <person name="Macdonald L."/>
            <person name="Liu V."/>
            <person name="Smit A.M."/>
        </authorList>
    </citation>
    <scope>NUCLEOTIDE SEQUENCE [LARGE SCALE GENOMIC DNA]</scope>
    <source>
        <strain evidence="7 8">DSM 19370</strain>
    </source>
</reference>
<keyword evidence="8" id="KW-1185">Reference proteome</keyword>
<comment type="caution">
    <text evidence="7">The sequence shown here is derived from an EMBL/GenBank/DDBJ whole genome shotgun (WGS) entry which is preliminary data.</text>
</comment>
<keyword evidence="3 5" id="KW-1133">Transmembrane helix</keyword>
<evidence type="ECO:0000313" key="7">
    <source>
        <dbReference type="EMBL" id="EGD60912.1"/>
    </source>
</evidence>
<feature type="transmembrane region" description="Helical" evidence="5">
    <location>
        <begin position="30"/>
        <end position="55"/>
    </location>
</feature>
<evidence type="ECO:0000256" key="4">
    <source>
        <dbReference type="ARBA" id="ARBA00023136"/>
    </source>
</evidence>
<feature type="transmembrane region" description="Helical" evidence="5">
    <location>
        <begin position="75"/>
        <end position="95"/>
    </location>
</feature>
<evidence type="ECO:0000259" key="6">
    <source>
        <dbReference type="Pfam" id="PF13515"/>
    </source>
</evidence>
<comment type="subcellular location">
    <subcellularLocation>
        <location evidence="1">Membrane</location>
        <topology evidence="1">Multi-pass membrane protein</topology>
    </subcellularLocation>
</comment>
<sequence>MTPDTDPIVPITDGSPGADHRLDRARDIAFVARCSAAATIAYLIANAVGLGHPVWASVSGIIVSQERLDETRTAVLWRLAGTIVGVIAAIGSGLATAMFGGGTASQVAVSVAVSAMVVRRWPLLKVAMWTGPIVFMTRPPGSTLLEAGLSRGGEVLIGGVVGACLHVLAEIAIDILEKRNASR</sequence>
<feature type="domain" description="Integral membrane bound transporter" evidence="6">
    <location>
        <begin position="40"/>
        <end position="164"/>
    </location>
</feature>
<dbReference type="eggNOG" id="ENOG5033VUP">
    <property type="taxonomic scope" value="Bacteria"/>
</dbReference>
<proteinExistence type="predicted"/>
<protein>
    <submittedName>
        <fullName evidence="7">Membrane protein</fullName>
    </submittedName>
</protein>
<dbReference type="Pfam" id="PF13515">
    <property type="entry name" value="FUSC_2"/>
    <property type="match status" value="1"/>
</dbReference>
<evidence type="ECO:0000256" key="2">
    <source>
        <dbReference type="ARBA" id="ARBA00022692"/>
    </source>
</evidence>
<dbReference type="EMBL" id="AEWJ01000002">
    <property type="protein sequence ID" value="EGD60912.1"/>
    <property type="molecule type" value="Genomic_DNA"/>
</dbReference>
<dbReference type="STRING" id="983920.Y88_3416"/>
<dbReference type="RefSeq" id="WP_008071999.1">
    <property type="nucleotide sequence ID" value="NZ_AQWK01000014.1"/>
</dbReference>
<evidence type="ECO:0000256" key="5">
    <source>
        <dbReference type="SAM" id="Phobius"/>
    </source>
</evidence>
<evidence type="ECO:0000313" key="8">
    <source>
        <dbReference type="Proteomes" id="UP000004728"/>
    </source>
</evidence>
<keyword evidence="2 5" id="KW-0812">Transmembrane</keyword>
<keyword evidence="4 5" id="KW-0472">Membrane</keyword>
<dbReference type="HOGENOM" id="CLU_1531968_0_0_5"/>
<dbReference type="InParanoid" id="F1Z3A1"/>
<organism evidence="7 8">
    <name type="scientific">Novosphingobium nitrogenifigens DSM 19370</name>
    <dbReference type="NCBI Taxonomy" id="983920"/>
    <lineage>
        <taxon>Bacteria</taxon>
        <taxon>Pseudomonadati</taxon>
        <taxon>Pseudomonadota</taxon>
        <taxon>Alphaproteobacteria</taxon>
        <taxon>Sphingomonadales</taxon>
        <taxon>Sphingomonadaceae</taxon>
        <taxon>Novosphingobium</taxon>
    </lineage>
</organism>